<feature type="domain" description="C2H2-type" evidence="10">
    <location>
        <begin position="144"/>
        <end position="169"/>
    </location>
</feature>
<proteinExistence type="predicted"/>
<evidence type="ECO:0000256" key="5">
    <source>
        <dbReference type="ARBA" id="ARBA00022833"/>
    </source>
</evidence>
<evidence type="ECO:0000256" key="1">
    <source>
        <dbReference type="ARBA" id="ARBA00004123"/>
    </source>
</evidence>
<evidence type="ECO:0000256" key="7">
    <source>
        <dbReference type="ARBA" id="ARBA00023163"/>
    </source>
</evidence>
<keyword evidence="8" id="KW-0539">Nucleus</keyword>
<keyword evidence="2" id="KW-0479">Metal-binding</keyword>
<feature type="domain" description="C2H2-type" evidence="10">
    <location>
        <begin position="116"/>
        <end position="143"/>
    </location>
</feature>
<comment type="caution">
    <text evidence="11">The sequence shown here is derived from an EMBL/GenBank/DDBJ whole genome shotgun (WGS) entry which is preliminary data.</text>
</comment>
<keyword evidence="4 9" id="KW-0863">Zinc-finger</keyword>
<dbReference type="Proteomes" id="UP000887116">
    <property type="component" value="Unassembled WGS sequence"/>
</dbReference>
<dbReference type="OrthoDB" id="6077919at2759"/>
<comment type="subcellular location">
    <subcellularLocation>
        <location evidence="1">Nucleus</location>
    </subcellularLocation>
</comment>
<evidence type="ECO:0000256" key="8">
    <source>
        <dbReference type="ARBA" id="ARBA00023242"/>
    </source>
</evidence>
<evidence type="ECO:0000256" key="9">
    <source>
        <dbReference type="PROSITE-ProRule" id="PRU00042"/>
    </source>
</evidence>
<reference evidence="11" key="1">
    <citation type="submission" date="2020-07" db="EMBL/GenBank/DDBJ databases">
        <title>Multicomponent nature underlies the extraordinary mechanical properties of spider dragline silk.</title>
        <authorList>
            <person name="Kono N."/>
            <person name="Nakamura H."/>
            <person name="Mori M."/>
            <person name="Yoshida Y."/>
            <person name="Ohtoshi R."/>
            <person name="Malay A.D."/>
            <person name="Moran D.A.P."/>
            <person name="Tomita M."/>
            <person name="Numata K."/>
            <person name="Arakawa K."/>
        </authorList>
    </citation>
    <scope>NUCLEOTIDE SEQUENCE</scope>
</reference>
<dbReference type="AlphaFoldDB" id="A0A8X6L8I9"/>
<name>A0A8X6L8I9_TRICU</name>
<evidence type="ECO:0000256" key="4">
    <source>
        <dbReference type="ARBA" id="ARBA00022771"/>
    </source>
</evidence>
<dbReference type="InterPro" id="IPR050717">
    <property type="entry name" value="C2H2-ZF_Transcription_Reg"/>
</dbReference>
<evidence type="ECO:0000313" key="12">
    <source>
        <dbReference type="Proteomes" id="UP000887116"/>
    </source>
</evidence>
<protein>
    <recommendedName>
        <fullName evidence="10">C2H2-type domain-containing protein</fullName>
    </recommendedName>
</protein>
<dbReference type="GO" id="GO:0000977">
    <property type="term" value="F:RNA polymerase II transcription regulatory region sequence-specific DNA binding"/>
    <property type="evidence" value="ECO:0007669"/>
    <property type="project" value="TreeGrafter"/>
</dbReference>
<gene>
    <name evidence="11" type="ORF">TNCT_247961</name>
</gene>
<evidence type="ECO:0000259" key="10">
    <source>
        <dbReference type="PROSITE" id="PS50157"/>
    </source>
</evidence>
<dbReference type="EMBL" id="BMAO01015109">
    <property type="protein sequence ID" value="GFQ99456.1"/>
    <property type="molecule type" value="Genomic_DNA"/>
</dbReference>
<evidence type="ECO:0000256" key="3">
    <source>
        <dbReference type="ARBA" id="ARBA00022737"/>
    </source>
</evidence>
<keyword evidence="12" id="KW-1185">Reference proteome</keyword>
<dbReference type="InterPro" id="IPR013087">
    <property type="entry name" value="Znf_C2H2_type"/>
</dbReference>
<dbReference type="Gene3D" id="3.30.160.60">
    <property type="entry name" value="Classic Zinc Finger"/>
    <property type="match status" value="2"/>
</dbReference>
<dbReference type="GO" id="GO:0005634">
    <property type="term" value="C:nucleus"/>
    <property type="evidence" value="ECO:0007669"/>
    <property type="project" value="UniProtKB-SubCell"/>
</dbReference>
<sequence length="169" mass="19229">MLWKYISTEAPFEAAHDCSSETDNSASLKMCGDILLISCYKIQDIKSGRLNLLKKYSQTYSFSNALLGFPVEAPFKKAHAYSCNNIGDQITDTQSAEPLFYRLLNTTDSNRQLSVYVCRVCSYTSTSSTTLKQHVRSHTGERPFTCEVCGNKYRLKHHLKRHLICHQMS</sequence>
<dbReference type="FunFam" id="3.30.160.60:FF:000446">
    <property type="entry name" value="Zinc finger protein"/>
    <property type="match status" value="1"/>
</dbReference>
<accession>A0A8X6L8I9</accession>
<evidence type="ECO:0000313" key="11">
    <source>
        <dbReference type="EMBL" id="GFQ99456.1"/>
    </source>
</evidence>
<dbReference type="SUPFAM" id="SSF57667">
    <property type="entry name" value="beta-beta-alpha zinc fingers"/>
    <property type="match status" value="1"/>
</dbReference>
<dbReference type="GO" id="GO:0000981">
    <property type="term" value="F:DNA-binding transcription factor activity, RNA polymerase II-specific"/>
    <property type="evidence" value="ECO:0007669"/>
    <property type="project" value="TreeGrafter"/>
</dbReference>
<dbReference type="InterPro" id="IPR036236">
    <property type="entry name" value="Znf_C2H2_sf"/>
</dbReference>
<dbReference type="GO" id="GO:0008270">
    <property type="term" value="F:zinc ion binding"/>
    <property type="evidence" value="ECO:0007669"/>
    <property type="project" value="UniProtKB-KW"/>
</dbReference>
<keyword evidence="6" id="KW-0805">Transcription regulation</keyword>
<dbReference type="PROSITE" id="PS00028">
    <property type="entry name" value="ZINC_FINGER_C2H2_1"/>
    <property type="match status" value="1"/>
</dbReference>
<dbReference type="PANTHER" id="PTHR14196:SF0">
    <property type="entry name" value="PROTEIN BOWEL"/>
    <property type="match status" value="1"/>
</dbReference>
<organism evidence="11 12">
    <name type="scientific">Trichonephila clavata</name>
    <name type="common">Joro spider</name>
    <name type="synonym">Nephila clavata</name>
    <dbReference type="NCBI Taxonomy" id="2740835"/>
    <lineage>
        <taxon>Eukaryota</taxon>
        <taxon>Metazoa</taxon>
        <taxon>Ecdysozoa</taxon>
        <taxon>Arthropoda</taxon>
        <taxon>Chelicerata</taxon>
        <taxon>Arachnida</taxon>
        <taxon>Araneae</taxon>
        <taxon>Araneomorphae</taxon>
        <taxon>Entelegynae</taxon>
        <taxon>Araneoidea</taxon>
        <taxon>Nephilidae</taxon>
        <taxon>Trichonephila</taxon>
    </lineage>
</organism>
<keyword evidence="3" id="KW-0677">Repeat</keyword>
<keyword evidence="5" id="KW-0862">Zinc</keyword>
<evidence type="ECO:0000256" key="2">
    <source>
        <dbReference type="ARBA" id="ARBA00022723"/>
    </source>
</evidence>
<dbReference type="SMART" id="SM00355">
    <property type="entry name" value="ZnF_C2H2"/>
    <property type="match status" value="2"/>
</dbReference>
<dbReference type="PANTHER" id="PTHR14196">
    <property type="entry name" value="ODD-SKIPPED - RELATED"/>
    <property type="match status" value="1"/>
</dbReference>
<dbReference type="PROSITE" id="PS50157">
    <property type="entry name" value="ZINC_FINGER_C2H2_2"/>
    <property type="match status" value="2"/>
</dbReference>
<evidence type="ECO:0000256" key="6">
    <source>
        <dbReference type="ARBA" id="ARBA00023015"/>
    </source>
</evidence>
<keyword evidence="7" id="KW-0804">Transcription</keyword>